<organism evidence="1 2">
    <name type="scientific">Microcystis aeruginosa Ma_MB_S_20031200_S102</name>
    <dbReference type="NCBI Taxonomy" id="2486254"/>
    <lineage>
        <taxon>Bacteria</taxon>
        <taxon>Bacillati</taxon>
        <taxon>Cyanobacteriota</taxon>
        <taxon>Cyanophyceae</taxon>
        <taxon>Oscillatoriophycideae</taxon>
        <taxon>Chroococcales</taxon>
        <taxon>Microcystaceae</taxon>
        <taxon>Microcystis</taxon>
    </lineage>
</organism>
<proteinExistence type="predicted"/>
<name>A0A552E8Q7_MICAE</name>
<reference evidence="1 2" key="1">
    <citation type="submission" date="2019-01" db="EMBL/GenBank/DDBJ databases">
        <title>Coherence of Microcystis species and biogeography revealed through population genomics.</title>
        <authorList>
            <person name="Perez-Carrascal O.M."/>
            <person name="Terrat Y."/>
            <person name="Giani A."/>
            <person name="Fortin N."/>
            <person name="Tromas N."/>
            <person name="Shapiro B.J."/>
        </authorList>
    </citation>
    <scope>NUCLEOTIDE SEQUENCE [LARGE SCALE GENOMIC DNA]</scope>
    <source>
        <strain evidence="1">Ma_MB_S_20031200_S102</strain>
    </source>
</reference>
<comment type="caution">
    <text evidence="1">The sequence shown here is derived from an EMBL/GenBank/DDBJ whole genome shotgun (WGS) entry which is preliminary data.</text>
</comment>
<accession>A0A552E8Q7</accession>
<dbReference type="Proteomes" id="UP000317708">
    <property type="component" value="Unassembled WGS sequence"/>
</dbReference>
<evidence type="ECO:0000313" key="2">
    <source>
        <dbReference type="Proteomes" id="UP000317708"/>
    </source>
</evidence>
<gene>
    <name evidence="1" type="ORF">EWV92_21370</name>
</gene>
<dbReference type="EMBL" id="SFBI01000197">
    <property type="protein sequence ID" value="TRU30890.1"/>
    <property type="molecule type" value="Genomic_DNA"/>
</dbReference>
<protein>
    <submittedName>
        <fullName evidence="1">Uncharacterized protein</fullName>
    </submittedName>
</protein>
<dbReference type="AlphaFoldDB" id="A0A552E8Q7"/>
<evidence type="ECO:0000313" key="1">
    <source>
        <dbReference type="EMBL" id="TRU30890.1"/>
    </source>
</evidence>
<sequence>MLLFGKLIYVYTAHKYLSKINYTKSVEYRLHIRTGNHARGRGLSLLLFLYQFVYDKNDNAGFLKVPILFAGTNTRF</sequence>